<evidence type="ECO:0000256" key="4">
    <source>
        <dbReference type="ARBA" id="ARBA00022519"/>
    </source>
</evidence>
<proteinExistence type="inferred from homology"/>
<name>A0A381X5D1_9ZZZZ</name>
<evidence type="ECO:0000256" key="5">
    <source>
        <dbReference type="ARBA" id="ARBA00022692"/>
    </source>
</evidence>
<dbReference type="InterPro" id="IPR018076">
    <property type="entry name" value="T2SS_GspF_dom"/>
</dbReference>
<evidence type="ECO:0000256" key="8">
    <source>
        <dbReference type="SAM" id="Phobius"/>
    </source>
</evidence>
<accession>A0A381X5D1</accession>
<evidence type="ECO:0000313" key="10">
    <source>
        <dbReference type="EMBL" id="SVA59850.1"/>
    </source>
</evidence>
<dbReference type="InterPro" id="IPR003004">
    <property type="entry name" value="GspF/PilC"/>
</dbReference>
<evidence type="ECO:0000256" key="1">
    <source>
        <dbReference type="ARBA" id="ARBA00004429"/>
    </source>
</evidence>
<feature type="domain" description="Type II secretion system protein GspF" evidence="9">
    <location>
        <begin position="67"/>
        <end position="190"/>
    </location>
</feature>
<keyword evidence="7 8" id="KW-0472">Membrane</keyword>
<evidence type="ECO:0000256" key="3">
    <source>
        <dbReference type="ARBA" id="ARBA00022475"/>
    </source>
</evidence>
<dbReference type="AlphaFoldDB" id="A0A381X5D1"/>
<evidence type="ECO:0000256" key="6">
    <source>
        <dbReference type="ARBA" id="ARBA00022989"/>
    </source>
</evidence>
<dbReference type="InterPro" id="IPR042094">
    <property type="entry name" value="T2SS_GspF_sf"/>
</dbReference>
<dbReference type="EMBL" id="UINC01013947">
    <property type="protein sequence ID" value="SVA59850.1"/>
    <property type="molecule type" value="Genomic_DNA"/>
</dbReference>
<feature type="transmembrane region" description="Helical" evidence="8">
    <location>
        <begin position="373"/>
        <end position="394"/>
    </location>
</feature>
<dbReference type="PANTHER" id="PTHR30012:SF0">
    <property type="entry name" value="TYPE II SECRETION SYSTEM PROTEIN F-RELATED"/>
    <property type="match status" value="1"/>
</dbReference>
<dbReference type="Gene3D" id="1.20.81.30">
    <property type="entry name" value="Type II secretion system (T2SS), domain F"/>
    <property type="match status" value="2"/>
</dbReference>
<dbReference type="PANTHER" id="PTHR30012">
    <property type="entry name" value="GENERAL SECRETION PATHWAY PROTEIN"/>
    <property type="match status" value="1"/>
</dbReference>
<keyword evidence="5 8" id="KW-0812">Transmembrane</keyword>
<evidence type="ECO:0000259" key="9">
    <source>
        <dbReference type="Pfam" id="PF00482"/>
    </source>
</evidence>
<sequence length="403" mass="44342">MAAFDYEAINLDGKKEKGIIASDSLETARRELRNRRLAPVKVSEVSSKNKLFRIFERKISLKNLVIFTRQLSALTSGGVSLDRALRVIGEQSTNTQVKEHSLTLASRIEEGFSFTEALKEFPQSFDRLYISLVSAGERAGDMSGILEKTASYLERRSKIQQDITGALIYPAVLICLAFIIVGLMLIFVVPSVVSQFENLNQDLPLLTRLLIGLSEFISGPAIWLITILIFSSILLFKLFGSKKIYSIIDGYLIKIPVLKGFLINANLARFTSSLSILRNNDIPIVQAIEISTGTVSNSYLRKNLEESLIKVTEGDSLANSLSNVVEVPPLVTQLVDSGERSGELESMLSKAAEFLDLEFQQSTKIAMNLLEPMVVVIMGGIVAGIVIAVLLPLIQMNNLSLIG</sequence>
<keyword evidence="4" id="KW-0997">Cell inner membrane</keyword>
<keyword evidence="3" id="KW-1003">Cell membrane</keyword>
<feature type="transmembrane region" description="Helical" evidence="8">
    <location>
        <begin position="166"/>
        <end position="189"/>
    </location>
</feature>
<feature type="transmembrane region" description="Helical" evidence="8">
    <location>
        <begin position="209"/>
        <end position="236"/>
    </location>
</feature>
<dbReference type="Pfam" id="PF00482">
    <property type="entry name" value="T2SSF"/>
    <property type="match status" value="2"/>
</dbReference>
<gene>
    <name evidence="10" type="ORF">METZ01_LOCUS112704</name>
</gene>
<reference evidence="10" key="1">
    <citation type="submission" date="2018-05" db="EMBL/GenBank/DDBJ databases">
        <authorList>
            <person name="Lanie J.A."/>
            <person name="Ng W.-L."/>
            <person name="Kazmierczak K.M."/>
            <person name="Andrzejewski T.M."/>
            <person name="Davidsen T.M."/>
            <person name="Wayne K.J."/>
            <person name="Tettelin H."/>
            <person name="Glass J.I."/>
            <person name="Rusch D."/>
            <person name="Podicherti R."/>
            <person name="Tsui H.-C.T."/>
            <person name="Winkler M.E."/>
        </authorList>
    </citation>
    <scope>NUCLEOTIDE SEQUENCE</scope>
</reference>
<dbReference type="FunFam" id="1.20.81.30:FF:000001">
    <property type="entry name" value="Type II secretion system protein F"/>
    <property type="match status" value="1"/>
</dbReference>
<evidence type="ECO:0000256" key="2">
    <source>
        <dbReference type="ARBA" id="ARBA00005745"/>
    </source>
</evidence>
<organism evidence="10">
    <name type="scientific">marine metagenome</name>
    <dbReference type="NCBI Taxonomy" id="408172"/>
    <lineage>
        <taxon>unclassified sequences</taxon>
        <taxon>metagenomes</taxon>
        <taxon>ecological metagenomes</taxon>
    </lineage>
</organism>
<dbReference type="PRINTS" id="PR00812">
    <property type="entry name" value="BCTERIALGSPF"/>
</dbReference>
<keyword evidence="6 8" id="KW-1133">Transmembrane helix</keyword>
<feature type="domain" description="Type II secretion system protein GspF" evidence="9">
    <location>
        <begin position="270"/>
        <end position="392"/>
    </location>
</feature>
<evidence type="ECO:0000256" key="7">
    <source>
        <dbReference type="ARBA" id="ARBA00023136"/>
    </source>
</evidence>
<dbReference type="GO" id="GO:0005886">
    <property type="term" value="C:plasma membrane"/>
    <property type="evidence" value="ECO:0007669"/>
    <property type="project" value="UniProtKB-SubCell"/>
</dbReference>
<comment type="subcellular location">
    <subcellularLocation>
        <location evidence="1">Cell inner membrane</location>
        <topology evidence="1">Multi-pass membrane protein</topology>
    </subcellularLocation>
</comment>
<comment type="similarity">
    <text evidence="2">Belongs to the GSP F family.</text>
</comment>
<protein>
    <recommendedName>
        <fullName evidence="9">Type II secretion system protein GspF domain-containing protein</fullName>
    </recommendedName>
</protein>
<dbReference type="GO" id="GO:0015628">
    <property type="term" value="P:protein secretion by the type II secretion system"/>
    <property type="evidence" value="ECO:0007669"/>
    <property type="project" value="TreeGrafter"/>
</dbReference>